<proteinExistence type="predicted"/>
<feature type="domain" description="SIS" evidence="1">
    <location>
        <begin position="227"/>
        <end position="377"/>
    </location>
</feature>
<reference evidence="2 3" key="1">
    <citation type="submission" date="2020-08" db="EMBL/GenBank/DDBJ databases">
        <title>Genomic Encyclopedia of Type Strains, Phase IV (KMG-V): Genome sequencing to study the core and pangenomes of soil and plant-associated prokaryotes.</title>
        <authorList>
            <person name="Whitman W."/>
        </authorList>
    </citation>
    <scope>NUCLEOTIDE SEQUENCE [LARGE SCALE GENOMIC DNA]</scope>
    <source>
        <strain evidence="2 3">X5P3</strain>
    </source>
</reference>
<dbReference type="InterPro" id="IPR046348">
    <property type="entry name" value="SIS_dom_sf"/>
</dbReference>
<dbReference type="AlphaFoldDB" id="A0A7W8E8N9"/>
<dbReference type="InterPro" id="IPR001347">
    <property type="entry name" value="SIS_dom"/>
</dbReference>
<evidence type="ECO:0000259" key="1">
    <source>
        <dbReference type="PROSITE" id="PS51464"/>
    </source>
</evidence>
<evidence type="ECO:0000313" key="3">
    <source>
        <dbReference type="Proteomes" id="UP000584867"/>
    </source>
</evidence>
<sequence>MTALSSFVDLPFEQKEALGLLFTPAEIAQQPNTWRTTLSIFEQHQAQIAAFLDGAGVSASVEDRPSVVLIGAGTSDYVAQALESLLRSKWGCEVSAVASTDLLPNLDEYIVRGRKYLWISFSRSGDSPEGVAVLEQVLQRYPSISHIVVTCHAEARMAALCEGVDHAYVIVLDDAVNDRSLAMTSSFTNMIVMGQCLANAWSIASYKPLLEQLVLAGDDLLSSAARQAEAIAKHHFARICFVGGGSLASVAKESALKVLEMTAGQIKTMSETVLGLRHGPMAALDKETLFVCFVSGDTRRAQYARDLLREIGAKSLVAQRIAVGPLSAEENFSPDCEFYLPIRVDVDDAYRPVLDVFFGQLLGLYCSIAHQLKPDSPSAGGVINRVVQKFRIY</sequence>
<dbReference type="Pfam" id="PF01380">
    <property type="entry name" value="SIS"/>
    <property type="match status" value="1"/>
</dbReference>
<dbReference type="EMBL" id="JACHIO010000007">
    <property type="protein sequence ID" value="MBB5063633.1"/>
    <property type="molecule type" value="Genomic_DNA"/>
</dbReference>
<gene>
    <name evidence="2" type="ORF">HDF15_001978</name>
</gene>
<dbReference type="SUPFAM" id="SSF53697">
    <property type="entry name" value="SIS domain"/>
    <property type="match status" value="1"/>
</dbReference>
<dbReference type="PANTHER" id="PTHR10937">
    <property type="entry name" value="GLUCOSAMINE--FRUCTOSE-6-PHOSPHATE AMINOTRANSFERASE, ISOMERIZING"/>
    <property type="match status" value="1"/>
</dbReference>
<keyword evidence="2" id="KW-0413">Isomerase</keyword>
<protein>
    <submittedName>
        <fullName evidence="2">Tagatose-6-phosphate ketose/aldose isomerase</fullName>
        <ecNumber evidence="2">5.-.-.-</ecNumber>
    </submittedName>
</protein>
<dbReference type="PROSITE" id="PS51464">
    <property type="entry name" value="SIS"/>
    <property type="match status" value="2"/>
</dbReference>
<name>A0A7W8E8N9_9BACT</name>
<evidence type="ECO:0000313" key="2">
    <source>
        <dbReference type="EMBL" id="MBB5063633.1"/>
    </source>
</evidence>
<accession>A0A7W8E8N9</accession>
<dbReference type="GO" id="GO:1901135">
    <property type="term" value="P:carbohydrate derivative metabolic process"/>
    <property type="evidence" value="ECO:0007669"/>
    <property type="project" value="InterPro"/>
</dbReference>
<dbReference type="GO" id="GO:0097367">
    <property type="term" value="F:carbohydrate derivative binding"/>
    <property type="evidence" value="ECO:0007669"/>
    <property type="project" value="InterPro"/>
</dbReference>
<dbReference type="EC" id="5.-.-.-" evidence="2"/>
<dbReference type="PANTHER" id="PTHR10937:SF4">
    <property type="entry name" value="GLUCOSAMINE-6-PHOSPHATE DEAMINASE"/>
    <property type="match status" value="1"/>
</dbReference>
<organism evidence="2 3">
    <name type="scientific">Granulicella mallensis</name>
    <dbReference type="NCBI Taxonomy" id="940614"/>
    <lineage>
        <taxon>Bacteria</taxon>
        <taxon>Pseudomonadati</taxon>
        <taxon>Acidobacteriota</taxon>
        <taxon>Terriglobia</taxon>
        <taxon>Terriglobales</taxon>
        <taxon>Acidobacteriaceae</taxon>
        <taxon>Granulicella</taxon>
    </lineage>
</organism>
<feature type="domain" description="SIS" evidence="1">
    <location>
        <begin position="57"/>
        <end position="208"/>
    </location>
</feature>
<dbReference type="Proteomes" id="UP000584867">
    <property type="component" value="Unassembled WGS sequence"/>
</dbReference>
<dbReference type="Gene3D" id="3.40.50.10490">
    <property type="entry name" value="Glucose-6-phosphate isomerase like protein, domain 1"/>
    <property type="match status" value="2"/>
</dbReference>
<dbReference type="RefSeq" id="WP_184254967.1">
    <property type="nucleotide sequence ID" value="NZ_JACHIO010000007.1"/>
</dbReference>
<comment type="caution">
    <text evidence="2">The sequence shown here is derived from an EMBL/GenBank/DDBJ whole genome shotgun (WGS) entry which is preliminary data.</text>
</comment>
<dbReference type="GO" id="GO:0016853">
    <property type="term" value="F:isomerase activity"/>
    <property type="evidence" value="ECO:0007669"/>
    <property type="project" value="UniProtKB-KW"/>
</dbReference>